<keyword evidence="3" id="KW-0808">Transferase</keyword>
<dbReference type="PANTHER" id="PTHR45947:SF3">
    <property type="entry name" value="SULFOQUINOVOSYL TRANSFERASE SQD2"/>
    <property type="match status" value="1"/>
</dbReference>
<sequence length="354" mass="39469">MTVKNSMNICFINFNKRWGGVKTWTIDYGTQLVRRGHKVTAIVRPDTPFVQKCIDAGFETITMRPGMKYNPVTIAKIYSVLKSRNIDAAVVNISKDVNIGAVACRLAGVPVYHRVGLPQDYKNTAEERFLHGLIKGIIVPSQGLKDDISKLPWMRKGIISVLYNSKDREKFAEKQHGEQETVTIGVTSQLSVTKGHIYLIDAAKMLRDAGMKFRLKIAGTGGGEADIKKYAEEKGVDAEFCGFQTDVPAFLQTLDIFALPSLEENFPNTLLEAMFTGLPCVAFNAGAVREMTGDSCIILEKKDTQRLYAALKTFILSAEQRRIYGQAARRRCLDMFDIEKNTSKLEKILSGEVI</sequence>
<dbReference type="SUPFAM" id="SSF53756">
    <property type="entry name" value="UDP-Glycosyltransferase/glycogen phosphorylase"/>
    <property type="match status" value="1"/>
</dbReference>
<dbReference type="GO" id="GO:0016757">
    <property type="term" value="F:glycosyltransferase activity"/>
    <property type="evidence" value="ECO:0007669"/>
    <property type="project" value="InterPro"/>
</dbReference>
<dbReference type="Pfam" id="PF13439">
    <property type="entry name" value="Glyco_transf_4"/>
    <property type="match status" value="1"/>
</dbReference>
<dbReference type="OrthoDB" id="9790710at2"/>
<keyword evidence="4" id="KW-1185">Reference proteome</keyword>
<evidence type="ECO:0000313" key="4">
    <source>
        <dbReference type="Proteomes" id="UP000294614"/>
    </source>
</evidence>
<feature type="domain" description="Glycosyl transferase family 1" evidence="1">
    <location>
        <begin position="170"/>
        <end position="331"/>
    </location>
</feature>
<protein>
    <submittedName>
        <fullName evidence="3">Glycosyltransferase involved in cell wall biosynthesis</fullName>
    </submittedName>
</protein>
<comment type="caution">
    <text evidence="3">The sequence shown here is derived from an EMBL/GenBank/DDBJ whole genome shotgun (WGS) entry which is preliminary data.</text>
</comment>
<dbReference type="PANTHER" id="PTHR45947">
    <property type="entry name" value="SULFOQUINOVOSYL TRANSFERASE SQD2"/>
    <property type="match status" value="1"/>
</dbReference>
<organism evidence="3 4">
    <name type="scientific">Seleniivibrio woodruffii</name>
    <dbReference type="NCBI Taxonomy" id="1078050"/>
    <lineage>
        <taxon>Bacteria</taxon>
        <taxon>Pseudomonadati</taxon>
        <taxon>Deferribacterota</taxon>
        <taxon>Deferribacteres</taxon>
        <taxon>Deferribacterales</taxon>
        <taxon>Geovibrionaceae</taxon>
        <taxon>Seleniivibrio</taxon>
    </lineage>
</organism>
<name>A0A4R1KD68_9BACT</name>
<evidence type="ECO:0000259" key="2">
    <source>
        <dbReference type="Pfam" id="PF13439"/>
    </source>
</evidence>
<feature type="domain" description="Glycosyltransferase subfamily 4-like N-terminal" evidence="2">
    <location>
        <begin position="18"/>
        <end position="165"/>
    </location>
</feature>
<accession>A0A4R1KD68</accession>
<dbReference type="InterPro" id="IPR050194">
    <property type="entry name" value="Glycosyltransferase_grp1"/>
</dbReference>
<dbReference type="InterPro" id="IPR028098">
    <property type="entry name" value="Glyco_trans_4-like_N"/>
</dbReference>
<dbReference type="AlphaFoldDB" id="A0A4R1KD68"/>
<gene>
    <name evidence="3" type="ORF">C8D98_1054</name>
</gene>
<evidence type="ECO:0000313" key="3">
    <source>
        <dbReference type="EMBL" id="TCK62525.1"/>
    </source>
</evidence>
<dbReference type="CDD" id="cd03801">
    <property type="entry name" value="GT4_PimA-like"/>
    <property type="match status" value="1"/>
</dbReference>
<dbReference type="Pfam" id="PF00534">
    <property type="entry name" value="Glycos_transf_1"/>
    <property type="match status" value="1"/>
</dbReference>
<dbReference type="EMBL" id="SMGG01000003">
    <property type="protein sequence ID" value="TCK62525.1"/>
    <property type="molecule type" value="Genomic_DNA"/>
</dbReference>
<dbReference type="InterPro" id="IPR001296">
    <property type="entry name" value="Glyco_trans_1"/>
</dbReference>
<dbReference type="Gene3D" id="3.40.50.2000">
    <property type="entry name" value="Glycogen Phosphorylase B"/>
    <property type="match status" value="2"/>
</dbReference>
<dbReference type="Proteomes" id="UP000294614">
    <property type="component" value="Unassembled WGS sequence"/>
</dbReference>
<proteinExistence type="predicted"/>
<evidence type="ECO:0000259" key="1">
    <source>
        <dbReference type="Pfam" id="PF00534"/>
    </source>
</evidence>
<reference evidence="3 4" key="1">
    <citation type="submission" date="2019-03" db="EMBL/GenBank/DDBJ databases">
        <title>Genomic Encyclopedia of Type Strains, Phase IV (KMG-IV): sequencing the most valuable type-strain genomes for metagenomic binning, comparative biology and taxonomic classification.</title>
        <authorList>
            <person name="Goeker M."/>
        </authorList>
    </citation>
    <scope>NUCLEOTIDE SEQUENCE [LARGE SCALE GENOMIC DNA]</scope>
    <source>
        <strain evidence="3 4">DSM 24984</strain>
    </source>
</reference>